<proteinExistence type="predicted"/>
<keyword evidence="3" id="KW-1185">Reference proteome</keyword>
<sequence length="266" mass="29981">MSRKAQSNALLWMAEMVIFSGLFVMVGITSVDLIKQTQIESTDLVATEILETLIASEECLRVPGSIAKGVIELLGAEQKGDCIQKYPYVWKAEIKDFHSSTTTHILPPVNLHYSHSNHCDFPTYASIPVTIDKGSSGHKKGVLKVEVGSLAFRANPRIQGGELFLTFDSFADCDMNLNITENWYEKGSTEPDYIYVYNETGALSPSIFKLNETWYGEKTRDFAPNVYKHGREITDFSKYDRYSLEISVVDADSDIIYTSRVERFLD</sequence>
<comment type="caution">
    <text evidence="2">The sequence shown here is derived from an EMBL/GenBank/DDBJ whole genome shotgun (WGS) entry which is preliminary data.</text>
</comment>
<evidence type="ECO:0000313" key="2">
    <source>
        <dbReference type="EMBL" id="HIJ99362.1"/>
    </source>
</evidence>
<name>A0A832XL33_9ARCH</name>
<evidence type="ECO:0000313" key="3">
    <source>
        <dbReference type="Proteomes" id="UP000604391"/>
    </source>
</evidence>
<gene>
    <name evidence="2" type="ORF">H1011_00875</name>
</gene>
<dbReference type="EMBL" id="DVAD01000006">
    <property type="protein sequence ID" value="HIJ99362.1"/>
    <property type="molecule type" value="Genomic_DNA"/>
</dbReference>
<feature type="transmembrane region" description="Helical" evidence="1">
    <location>
        <begin position="9"/>
        <end position="28"/>
    </location>
</feature>
<organism evidence="2 3">
    <name type="scientific">Candidatus Undinarchaeum marinum</name>
    <dbReference type="NCBI Taxonomy" id="2756141"/>
    <lineage>
        <taxon>Archaea</taxon>
        <taxon>Candidatus Undinarchaeota</taxon>
        <taxon>Candidatus Undinarchaeia</taxon>
        <taxon>Candidatus Undinarchaeales</taxon>
        <taxon>Candidatus Undinarchaeaceae</taxon>
        <taxon>Candidatus Undinarchaeum</taxon>
    </lineage>
</organism>
<keyword evidence="1" id="KW-0812">Transmembrane</keyword>
<protein>
    <submittedName>
        <fullName evidence="2">Uncharacterized protein</fullName>
    </submittedName>
</protein>
<evidence type="ECO:0000256" key="1">
    <source>
        <dbReference type="SAM" id="Phobius"/>
    </source>
</evidence>
<dbReference type="Proteomes" id="UP000604391">
    <property type="component" value="Unassembled WGS sequence"/>
</dbReference>
<dbReference type="AlphaFoldDB" id="A0A832XL33"/>
<accession>A0A832XL33</accession>
<keyword evidence="1" id="KW-1133">Transmembrane helix</keyword>
<reference evidence="2 3" key="1">
    <citation type="journal article" name="Nat. Commun.">
        <title>Undinarchaeota illuminate DPANN phylogeny and the impact of gene transfer on archaeal evolution.</title>
        <authorList>
            <person name="Dombrowski N."/>
            <person name="Williams T.A."/>
            <person name="Sun J."/>
            <person name="Woodcroft B.J."/>
            <person name="Lee J.H."/>
            <person name="Minh B.Q."/>
            <person name="Rinke C."/>
            <person name="Spang A."/>
        </authorList>
    </citation>
    <scope>NUCLEOTIDE SEQUENCE [LARGE SCALE GENOMIC DNA]</scope>
    <source>
        <strain evidence="2">MAG_bin17</strain>
    </source>
</reference>
<keyword evidence="1" id="KW-0472">Membrane</keyword>